<organism evidence="2 3">
    <name type="scientific">Mucor velutinosus</name>
    <dbReference type="NCBI Taxonomy" id="708070"/>
    <lineage>
        <taxon>Eukaryota</taxon>
        <taxon>Fungi</taxon>
        <taxon>Fungi incertae sedis</taxon>
        <taxon>Mucoromycota</taxon>
        <taxon>Mucoromycotina</taxon>
        <taxon>Mucoromycetes</taxon>
        <taxon>Mucorales</taxon>
        <taxon>Mucorineae</taxon>
        <taxon>Mucoraceae</taxon>
        <taxon>Mucor</taxon>
    </lineage>
</organism>
<comment type="caution">
    <text evidence="2">The sequence shown here is derived from an EMBL/GenBank/DDBJ whole genome shotgun (WGS) entry which is preliminary data.</text>
</comment>
<dbReference type="RefSeq" id="XP_064687651.1">
    <property type="nucleotide sequence ID" value="XM_064826137.1"/>
</dbReference>
<feature type="region of interest" description="Disordered" evidence="1">
    <location>
        <begin position="242"/>
        <end position="349"/>
    </location>
</feature>
<evidence type="ECO:0000313" key="2">
    <source>
        <dbReference type="EMBL" id="KAK4520985.1"/>
    </source>
</evidence>
<evidence type="ECO:0000313" key="3">
    <source>
        <dbReference type="Proteomes" id="UP001304243"/>
    </source>
</evidence>
<feature type="compositionally biased region" description="Low complexity" evidence="1">
    <location>
        <begin position="167"/>
        <end position="186"/>
    </location>
</feature>
<sequence>MTLSSDPNEADIIDIQDKLGYVDTGPIQQRQAKIARNQPPYMPATSSTSHIILKEPIPQRQVRFPMDYNNNIKKKSSTSARPETGQNSFYGATQPNHNSVKQSNSLDTTTTTAPDTNTNLDTIPYPLNVSQQALQLQQRPPPVSRSNSFNNNPNKGKERQHVTVHEMPSLAMPASSSSSSSTDPSPLKYPSNSGNIGLRGPPQTTHARDEIKDLFVSKFLELKELADMLQLIDEPLPPPMYNYKRSFEQLPGPTPSKSDPNYPQLRRKPSKGRMTGGYAYPSPENNRQMYNKSADSTTNYQEPNNRHTTGSRGIYNNTRDYQMDHHDNRTPHDGNGYYGHPPPPPQPAPYYHNLYDDNRDYHLANEEPFMMNHEDYYMGPPPPHPPPPQVHAQRMQPPPSRFYDGRQRRKSFSNLHEEQYRLNRKGSRGNMRRSTIRQAPSFYEYADMAPPLHQHHHPYPYRAPPYYPNQQYSPNGGGKGNGGAGDYYS</sequence>
<evidence type="ECO:0000256" key="1">
    <source>
        <dbReference type="SAM" id="MobiDB-lite"/>
    </source>
</evidence>
<feature type="compositionally biased region" description="Polar residues" evidence="1">
    <location>
        <begin position="77"/>
        <end position="102"/>
    </location>
</feature>
<reference evidence="2 3" key="1">
    <citation type="submission" date="2022-11" db="EMBL/GenBank/DDBJ databases">
        <title>Mucor velutinosus strain NIH1002 WGS.</title>
        <authorList>
            <person name="Subramanian P."/>
            <person name="Mullikin J.C."/>
            <person name="Segre J.A."/>
            <person name="Zelazny A.M."/>
        </authorList>
    </citation>
    <scope>NUCLEOTIDE SEQUENCE [LARGE SCALE GENOMIC DNA]</scope>
    <source>
        <strain evidence="2 3">NIH1002</strain>
    </source>
</reference>
<feature type="compositionally biased region" description="Basic and acidic residues" evidence="1">
    <location>
        <begin position="321"/>
        <end position="332"/>
    </location>
</feature>
<gene>
    <name evidence="2" type="ORF">ATC70_006869</name>
</gene>
<keyword evidence="3" id="KW-1185">Reference proteome</keyword>
<proteinExistence type="predicted"/>
<dbReference type="Proteomes" id="UP001304243">
    <property type="component" value="Unassembled WGS sequence"/>
</dbReference>
<name>A0AAN7HWB4_9FUNG</name>
<feature type="compositionally biased region" description="Basic and acidic residues" evidence="1">
    <location>
        <begin position="155"/>
        <end position="164"/>
    </location>
</feature>
<dbReference type="GeneID" id="89950555"/>
<protein>
    <submittedName>
        <fullName evidence="2">Uncharacterized protein</fullName>
    </submittedName>
</protein>
<feature type="compositionally biased region" description="Polar residues" evidence="1">
    <location>
        <begin position="283"/>
        <end position="320"/>
    </location>
</feature>
<accession>A0AAN7HWB4</accession>
<feature type="compositionally biased region" description="Low complexity" evidence="1">
    <location>
        <begin position="103"/>
        <end position="122"/>
    </location>
</feature>
<feature type="region of interest" description="Disordered" evidence="1">
    <location>
        <begin position="453"/>
        <end position="489"/>
    </location>
</feature>
<feature type="compositionally biased region" description="Polar residues" evidence="1">
    <location>
        <begin position="144"/>
        <end position="154"/>
    </location>
</feature>
<feature type="region of interest" description="Disordered" evidence="1">
    <location>
        <begin position="402"/>
        <end position="433"/>
    </location>
</feature>
<dbReference type="EMBL" id="JASEJX010000009">
    <property type="protein sequence ID" value="KAK4520985.1"/>
    <property type="molecule type" value="Genomic_DNA"/>
</dbReference>
<dbReference type="AlphaFoldDB" id="A0AAN7HWB4"/>
<feature type="compositionally biased region" description="Basic residues" evidence="1">
    <location>
        <begin position="422"/>
        <end position="433"/>
    </location>
</feature>
<feature type="region of interest" description="Disordered" evidence="1">
    <location>
        <begin position="73"/>
        <end position="205"/>
    </location>
</feature>
<feature type="compositionally biased region" description="Gly residues" evidence="1">
    <location>
        <begin position="475"/>
        <end position="489"/>
    </location>
</feature>